<dbReference type="InterPro" id="IPR009279">
    <property type="entry name" value="Portal_Mu"/>
</dbReference>
<reference evidence="1" key="1">
    <citation type="submission" date="2022-11" db="EMBL/GenBank/DDBJ databases">
        <title>Pseudomonas triclosanedens sp. nov., a triclosan degrader isolated from activated sludge.</title>
        <authorList>
            <person name="Yin Y."/>
            <person name="Lu Z."/>
        </authorList>
    </citation>
    <scope>NUCLEOTIDE SEQUENCE</scope>
    <source>
        <strain evidence="1">ZM23</strain>
    </source>
</reference>
<protein>
    <submittedName>
        <fullName evidence="1">DUF935 domain-containing protein</fullName>
    </submittedName>
</protein>
<dbReference type="Proteomes" id="UP001163624">
    <property type="component" value="Chromosome"/>
</dbReference>
<dbReference type="Pfam" id="PF06074">
    <property type="entry name" value="Portal_Mu"/>
    <property type="match status" value="1"/>
</dbReference>
<accession>A0ABY6ZWV6</accession>
<evidence type="ECO:0000313" key="1">
    <source>
        <dbReference type="EMBL" id="WAI49042.1"/>
    </source>
</evidence>
<dbReference type="EMBL" id="CP113432">
    <property type="protein sequence ID" value="WAI49042.1"/>
    <property type="molecule type" value="Genomic_DNA"/>
</dbReference>
<gene>
    <name evidence="1" type="ORF">OU419_25385</name>
</gene>
<organism evidence="1 2">
    <name type="scientific">Pseudomonas triclosanedens</name>
    <dbReference type="NCBI Taxonomy" id="2961893"/>
    <lineage>
        <taxon>Bacteria</taxon>
        <taxon>Pseudomonadati</taxon>
        <taxon>Pseudomonadota</taxon>
        <taxon>Gammaproteobacteria</taxon>
        <taxon>Pseudomonadales</taxon>
        <taxon>Pseudomonadaceae</taxon>
        <taxon>Pseudomonas</taxon>
    </lineage>
</organism>
<dbReference type="RefSeq" id="WP_254472327.1">
    <property type="nucleotide sequence ID" value="NZ_CP113432.1"/>
</dbReference>
<name>A0ABY6ZWV6_9PSED</name>
<sequence>MPAIVDIYGHPLRTQELREQQTARLSALVKEFANHPARGLTPAKLARILQEAEQGNLQAQAELFMDMEERDAHLFAEMSKRKRAVLGLDWTVVPPRNASAAEKADAEYLHELLLDLEGLEDLMLDAMDGVGHGYSAIELDWSLQGREWMPLAFDHRPQSWFQLNPDDQNELRLRDNSMAGEELQPFGWIMHKPRARSGYVARSGLFRVLAWPYLFKHYATSDLAEMLEIYGLPIRLGKYPPGTPDEEKVTLLRAVTGLGHAAAGIIPESMAIDFHQAAQGSSDPFLAMMRWCDDAVSKAVLGGTLTSQTSESGGGAFALGNVHNEVRHDLLAADARQLAGTLSRDLLWPLLVLNRSGNADARRAPRLVFDLKDRADMAAMSTALPPLVKLGVQVPVNWLQDQLGIPVPAKGEAVLIDRSDTGMTALTRRQGGRIAALAQVIGPRYGDQQALDNVLASLPAQGLQDQANDLLAPLLEAINRGGDEAELLGALAESFPDMDESALADALQRLLFVADTWGRLHGNLDRID</sequence>
<proteinExistence type="predicted"/>
<keyword evidence="2" id="KW-1185">Reference proteome</keyword>
<evidence type="ECO:0000313" key="2">
    <source>
        <dbReference type="Proteomes" id="UP001163624"/>
    </source>
</evidence>